<dbReference type="Gene3D" id="2.170.130.10">
    <property type="entry name" value="TonB-dependent receptor, plug domain"/>
    <property type="match status" value="1"/>
</dbReference>
<dbReference type="PANTHER" id="PTHR30069">
    <property type="entry name" value="TONB-DEPENDENT OUTER MEMBRANE RECEPTOR"/>
    <property type="match status" value="1"/>
</dbReference>
<feature type="domain" description="TonB-dependent transporter Oar-like beta-barrel" evidence="7">
    <location>
        <begin position="357"/>
        <end position="982"/>
    </location>
</feature>
<evidence type="ECO:0000256" key="4">
    <source>
        <dbReference type="ARBA" id="ARBA00022692"/>
    </source>
</evidence>
<organism evidence="8 9">
    <name type="scientific">Glycocaulis alkaliphilus</name>
    <dbReference type="NCBI Taxonomy" id="1434191"/>
    <lineage>
        <taxon>Bacteria</taxon>
        <taxon>Pseudomonadati</taxon>
        <taxon>Pseudomonadota</taxon>
        <taxon>Alphaproteobacteria</taxon>
        <taxon>Maricaulales</taxon>
        <taxon>Maricaulaceae</taxon>
        <taxon>Glycocaulis</taxon>
    </lineage>
</organism>
<dbReference type="OrthoDB" id="9768147at2"/>
<keyword evidence="6" id="KW-0998">Cell outer membrane</keyword>
<dbReference type="Pfam" id="PF13620">
    <property type="entry name" value="CarboxypepD_reg"/>
    <property type="match status" value="1"/>
</dbReference>
<evidence type="ECO:0000313" key="9">
    <source>
        <dbReference type="Proteomes" id="UP000286954"/>
    </source>
</evidence>
<keyword evidence="9" id="KW-1185">Reference proteome</keyword>
<feature type="domain" description="TonB-dependent transporter Oar-like beta-barrel" evidence="7">
    <location>
        <begin position="244"/>
        <end position="313"/>
    </location>
</feature>
<dbReference type="KEGG" id="gak:X907_2453"/>
<evidence type="ECO:0000259" key="7">
    <source>
        <dbReference type="Pfam" id="PF25183"/>
    </source>
</evidence>
<dbReference type="InterPro" id="IPR057601">
    <property type="entry name" value="Oar-like_b-barrel"/>
</dbReference>
<dbReference type="EMBL" id="CP018911">
    <property type="protein sequence ID" value="AZU04968.1"/>
    <property type="molecule type" value="Genomic_DNA"/>
</dbReference>
<protein>
    <submittedName>
        <fullName evidence="8">TonB-dependent outer membrane receptor, putative</fullName>
    </submittedName>
</protein>
<sequence>MKLFKKLAYGASVAALAAMAPVAAVHAQQTASQVRGTVVDQTGAPVGNASVTIIHIPTSTVSVASTSANGNFAASGLRVGGPYRITVDAPGYEGDLVDNLSLAPGANPPIRASLRLIENVETIVVSGTAGQSISLNNGAGSSFNAQDILNQPSFNRDLISTLVRDPLANSTGAIGNLSVAGTNPRFNAFVIDGISQSDDFGLSTSTYATNRSPLSLDTVEAVSVVATDYSVFTSGFTGGLVNVVTRGGTNEFSGTLSYYRSGDDYQSNTAFGRYIPSDAFTEEEYGFTLGGPIIRDRLFFFVGYENFETARPVAPSNVDAGQGYQPGFHEALRGLIQSGLGVDVGPRPDVATIPVTAERYFARIDWNITDDHRLTLSYQDVQETDTNTSNGNNFSSVWYDTPRQVTAYNAHLYSNWTSNFSTTLRIGYKEANPGQNCRGGEVGEIRVVLTPENVAGTPLEGLVNIPAGGSRTILGGCDRSRAYNEFSDERLVVYGQGDYIWGDHVISFGGEYNNYAFYNLFLQDGRGQFNFQGANAVNDIATGTANVVFRSAPSGNAVDAATFVDYTTWSAFVQDQWQMTPDLELTFGLRYQRFEDNLGLPDRPDFDLAYGAANRRSLDGLDILMPRFGFRWDALSRTTVSGGFGLFAGGDPNVWFGNNYLPQNFSVSGLFTGVDPRNVPQPLLDQVAASDLTTPAPVDVISPSFDVPSTWRGNVTVQHEFDLDFGGFNLGRDYLIEVQALYGSIHRGYSWRNLAQTERGLPVGVAPDGRPVYTNILAYNQQAGENIQNAIELYNVNDGDSWVYSVSLANEFDNGLGFYVSYAYQDVDMIASGASSVSVSNFHNQLSVDRNNQTAGRSVFETRHSFGINLSYEAELFGDLRSRFDVFGNIRSGQPVSYTFSVNQLNPLFGLDSVQSPSSTDLLYIPLESDPNVVYAPGFDQAVFNQFVADAGLTRGQIVDRNSANAPWQQLWNLRFQQDLPFASFGVERFRNNRATFVIDIENFPNLLNNEWGRSYNSRGGNFGNLPVVTADLVRTGDPTFRRLNSRASATPSNANPASLVYDANFDPAIVCATAGACQYRYNSFNPNQTTGVESVGNSLYKIRLGLRYEF</sequence>
<dbReference type="InterPro" id="IPR036942">
    <property type="entry name" value="Beta-barrel_TonB_sf"/>
</dbReference>
<keyword evidence="4" id="KW-0812">Transmembrane</keyword>
<evidence type="ECO:0000256" key="2">
    <source>
        <dbReference type="ARBA" id="ARBA00022448"/>
    </source>
</evidence>
<reference evidence="8 9" key="1">
    <citation type="submission" date="2016-12" db="EMBL/GenBank/DDBJ databases">
        <title>The genome of dimorphic prosthecate Glycocaulis alkaliphilus 6b-8t, isolated from crude oil dictates its adaptability in petroleum environments.</title>
        <authorList>
            <person name="Wu X.-L."/>
            <person name="Geng S."/>
        </authorList>
    </citation>
    <scope>NUCLEOTIDE SEQUENCE [LARGE SCALE GENOMIC DNA]</scope>
    <source>
        <strain evidence="8 9">6B-8</strain>
    </source>
</reference>
<dbReference type="Pfam" id="PF25183">
    <property type="entry name" value="OMP_b-brl_4"/>
    <property type="match status" value="2"/>
</dbReference>
<dbReference type="PANTHER" id="PTHR30069:SF46">
    <property type="entry name" value="OAR PROTEIN"/>
    <property type="match status" value="1"/>
</dbReference>
<comment type="subcellular location">
    <subcellularLocation>
        <location evidence="1">Cell outer membrane</location>
        <topology evidence="1">Multi-pass membrane protein</topology>
    </subcellularLocation>
</comment>
<gene>
    <name evidence="8" type="ORF">X907_2453</name>
</gene>
<dbReference type="AlphaFoldDB" id="A0A3T0ECE7"/>
<keyword evidence="3" id="KW-1134">Transmembrane beta strand</keyword>
<dbReference type="GO" id="GO:0044718">
    <property type="term" value="P:siderophore transmembrane transport"/>
    <property type="evidence" value="ECO:0007669"/>
    <property type="project" value="TreeGrafter"/>
</dbReference>
<proteinExistence type="predicted"/>
<dbReference type="InterPro" id="IPR037066">
    <property type="entry name" value="Plug_dom_sf"/>
</dbReference>
<dbReference type="RefSeq" id="WP_127568359.1">
    <property type="nucleotide sequence ID" value="NZ_BMFB01000001.1"/>
</dbReference>
<dbReference type="Gene3D" id="2.40.170.20">
    <property type="entry name" value="TonB-dependent receptor, beta-barrel domain"/>
    <property type="match status" value="1"/>
</dbReference>
<dbReference type="InterPro" id="IPR008969">
    <property type="entry name" value="CarboxyPept-like_regulatory"/>
</dbReference>
<evidence type="ECO:0000256" key="1">
    <source>
        <dbReference type="ARBA" id="ARBA00004571"/>
    </source>
</evidence>
<dbReference type="GO" id="GO:0009279">
    <property type="term" value="C:cell outer membrane"/>
    <property type="evidence" value="ECO:0007669"/>
    <property type="project" value="UniProtKB-SubCell"/>
</dbReference>
<name>A0A3T0ECE7_9PROT</name>
<keyword evidence="8" id="KW-0675">Receptor</keyword>
<dbReference type="SUPFAM" id="SSF56935">
    <property type="entry name" value="Porins"/>
    <property type="match status" value="1"/>
</dbReference>
<evidence type="ECO:0000256" key="6">
    <source>
        <dbReference type="ARBA" id="ARBA00023237"/>
    </source>
</evidence>
<dbReference type="Gene3D" id="2.60.40.1120">
    <property type="entry name" value="Carboxypeptidase-like, regulatory domain"/>
    <property type="match status" value="1"/>
</dbReference>
<dbReference type="SUPFAM" id="SSF49464">
    <property type="entry name" value="Carboxypeptidase regulatory domain-like"/>
    <property type="match status" value="1"/>
</dbReference>
<dbReference type="InterPro" id="IPR039426">
    <property type="entry name" value="TonB-dep_rcpt-like"/>
</dbReference>
<keyword evidence="2" id="KW-0813">Transport</keyword>
<evidence type="ECO:0000256" key="3">
    <source>
        <dbReference type="ARBA" id="ARBA00022452"/>
    </source>
</evidence>
<evidence type="ECO:0000313" key="8">
    <source>
        <dbReference type="EMBL" id="AZU04968.1"/>
    </source>
</evidence>
<accession>A0A3T0ECE7</accession>
<keyword evidence="5" id="KW-0472">Membrane</keyword>
<evidence type="ECO:0000256" key="5">
    <source>
        <dbReference type="ARBA" id="ARBA00023136"/>
    </source>
</evidence>
<dbReference type="GO" id="GO:0015344">
    <property type="term" value="F:siderophore uptake transmembrane transporter activity"/>
    <property type="evidence" value="ECO:0007669"/>
    <property type="project" value="TreeGrafter"/>
</dbReference>
<dbReference type="Proteomes" id="UP000286954">
    <property type="component" value="Chromosome"/>
</dbReference>